<comment type="caution">
    <text evidence="14">The sequence shown here is derived from an EMBL/GenBank/DDBJ whole genome shotgun (WGS) entry which is preliminary data.</text>
</comment>
<dbReference type="Pfam" id="PF20653">
    <property type="entry name" value="COG6_C"/>
    <property type="match status" value="1"/>
</dbReference>
<evidence type="ECO:0000313" key="14">
    <source>
        <dbReference type="EMBL" id="KAE8258970.1"/>
    </source>
</evidence>
<comment type="function">
    <text evidence="9">Acts as a component of the peripheral membrane COG complex that is involved in intra-Golgi protein trafficking. COG is located at the cis-Golgi, and regulates tethering of retrograde intra-Golgi vesicles and possibly a number of other membrane trafficking events.</text>
</comment>
<dbReference type="InterPro" id="IPR048369">
    <property type="entry name" value="COG6_C"/>
</dbReference>
<name>A0A8T8TC89_9BASI</name>
<evidence type="ECO:0000256" key="3">
    <source>
        <dbReference type="ARBA" id="ARBA00020973"/>
    </source>
</evidence>
<evidence type="ECO:0000256" key="1">
    <source>
        <dbReference type="ARBA" id="ARBA00004395"/>
    </source>
</evidence>
<dbReference type="Pfam" id="PF06419">
    <property type="entry name" value="COG6_N"/>
    <property type="match status" value="1"/>
</dbReference>
<evidence type="ECO:0000256" key="7">
    <source>
        <dbReference type="ARBA" id="ARBA00023136"/>
    </source>
</evidence>
<evidence type="ECO:0000256" key="11">
    <source>
        <dbReference type="SAM" id="MobiDB-lite"/>
    </source>
</evidence>
<evidence type="ECO:0000256" key="2">
    <source>
        <dbReference type="ARBA" id="ARBA00011023"/>
    </source>
</evidence>
<reference evidence="14" key="2">
    <citation type="journal article" date="2019" name="IMA Fungus">
        <title>Genome sequencing and comparison of five Tilletia species to identify candidate genes for the detection of regulated species infecting wheat.</title>
        <authorList>
            <person name="Nguyen H.D.T."/>
            <person name="Sultana T."/>
            <person name="Kesanakurti P."/>
            <person name="Hambleton S."/>
        </authorList>
    </citation>
    <scope>NUCLEOTIDE SEQUENCE</scope>
    <source>
        <strain evidence="14">DAOMC 236416</strain>
    </source>
</reference>
<keyword evidence="6 10" id="KW-0333">Golgi apparatus</keyword>
<feature type="region of interest" description="Disordered" evidence="11">
    <location>
        <begin position="389"/>
        <end position="410"/>
    </location>
</feature>
<dbReference type="GO" id="GO:0006891">
    <property type="term" value="P:intra-Golgi vesicle-mediated transport"/>
    <property type="evidence" value="ECO:0007669"/>
    <property type="project" value="UniProtKB-UniRule"/>
</dbReference>
<keyword evidence="15" id="KW-1185">Reference proteome</keyword>
<keyword evidence="5 10" id="KW-0653">Protein transport</keyword>
<evidence type="ECO:0000256" key="9">
    <source>
        <dbReference type="ARBA" id="ARBA00043873"/>
    </source>
</evidence>
<comment type="similarity">
    <text evidence="2 10">Belongs to the COG6 family.</text>
</comment>
<dbReference type="EMBL" id="LWDF02000051">
    <property type="protein sequence ID" value="KAE8258970.1"/>
    <property type="molecule type" value="Genomic_DNA"/>
</dbReference>
<sequence length="837" mass="90856">MAATSSAAFPLGGRLRSVLLDPPNPDALQEALAALAHLYPASESEPSQEVDIARARRNVLDDLDAHLLAAADELEQAYAPAVTAIQELCSIVDEVVAETKQTHARFEDVYSRTATLLTESDSLQKQRTALNWQSDQISAFLRKFSLNEAELFVLDNPAAAEAAAAGASSSSSSSSSSHGIGKPFFHVIDRLEQIREDCAELLGLVEEDEDEVEEEIAPPTAPESINDAQALTMVTPLPSIRDTSERKDMMRAGMHILRITSEQLNTAHSRLARWCTFEFRQPFREGVEVSPIMREAVCRLAEGGREDLLGPALSTLTQTRSAALTREFNAALTQGGPPPNYLPRPIELSAHDPTRYIGDMLAWVHQALASERELLGSLVGVGDEDEAAHHGAASAAGANESQMVTGRRIGQRRRWSVNPAEVIDMMEGRQQTGAPSDNEALAGSLAMASAASAQKGVIRPRERLRDLLDRDMEGCCRPLKVRITQTLHSQEGSITAFKLSSLISFYSSTMEQTIGRKASLSQVLRELTETAYSAFFATLDRQAAGLMRFVDPPESDLSPPAPLLGACSTLKELLTLHLSASEEDALYQPPPKLAPSTANRSIAEEPALSDFCHIVKKLVDPILKMCDQMAESLRINIARRSVGSVSRLGVSFTGRGAAASKPKADSESGEEWEVVVFLANCWSYVLLTLEPYDFVQVKVQELNERIEEKAEVLTKLYYRYLLSQSGLAPLTAGDGEKVLPPAEVDKHLSNLDKFLASPSAILISHSSLSKLQPAYLRNGINGRALALLADAYGAVCDKYGQTMVDGEGGAPSRKVIRRTVEEVRLLLGAEAAQIHGS</sequence>
<evidence type="ECO:0000256" key="4">
    <source>
        <dbReference type="ARBA" id="ARBA00022448"/>
    </source>
</evidence>
<dbReference type="GO" id="GO:0017119">
    <property type="term" value="C:Golgi transport complex"/>
    <property type="evidence" value="ECO:0007669"/>
    <property type="project" value="UniProtKB-UniRule"/>
</dbReference>
<evidence type="ECO:0000313" key="15">
    <source>
        <dbReference type="Proteomes" id="UP000077521"/>
    </source>
</evidence>
<accession>A0A8T8TC89</accession>
<dbReference type="PANTHER" id="PTHR21506">
    <property type="entry name" value="COMPONENT OF OLIGOMERIC GOLGI COMPLEX 6"/>
    <property type="match status" value="1"/>
</dbReference>
<protein>
    <recommendedName>
        <fullName evidence="3 10">Conserved oligomeric Golgi complex subunit 6</fullName>
        <shortName evidence="10">COG complex subunit 6</shortName>
    </recommendedName>
    <alternativeName>
        <fullName evidence="8 10">Component of oligomeric Golgi complex 6</fullName>
    </alternativeName>
</protein>
<comment type="function">
    <text evidence="10">Acts as component of the peripheral membrane COG complex that is involved in intra-Golgi protein trafficking. COG is located at the cis-Golgi, and regulates tethering of retrograde intra-Golgi vesicles and possibly a number of other membrane trafficking events.</text>
</comment>
<dbReference type="AlphaFoldDB" id="A0A8T8TC89"/>
<keyword evidence="7 10" id="KW-0472">Membrane</keyword>
<evidence type="ECO:0000259" key="13">
    <source>
        <dbReference type="Pfam" id="PF20653"/>
    </source>
</evidence>
<proteinExistence type="inferred from homology"/>
<evidence type="ECO:0000256" key="6">
    <source>
        <dbReference type="ARBA" id="ARBA00023034"/>
    </source>
</evidence>
<feature type="domain" description="Conserved Oligomeric Golgi complex subunit 6 C-terminal" evidence="13">
    <location>
        <begin position="251"/>
        <end position="827"/>
    </location>
</feature>
<organism evidence="14 15">
    <name type="scientific">Tilletia indica</name>
    <dbReference type="NCBI Taxonomy" id="43049"/>
    <lineage>
        <taxon>Eukaryota</taxon>
        <taxon>Fungi</taxon>
        <taxon>Dikarya</taxon>
        <taxon>Basidiomycota</taxon>
        <taxon>Ustilaginomycotina</taxon>
        <taxon>Exobasidiomycetes</taxon>
        <taxon>Tilletiales</taxon>
        <taxon>Tilletiaceae</taxon>
        <taxon>Tilletia</taxon>
    </lineage>
</organism>
<dbReference type="GO" id="GO:0000139">
    <property type="term" value="C:Golgi membrane"/>
    <property type="evidence" value="ECO:0007669"/>
    <property type="project" value="UniProtKB-SubCell"/>
</dbReference>
<reference evidence="14" key="1">
    <citation type="submission" date="2016-04" db="EMBL/GenBank/DDBJ databases">
        <authorList>
            <person name="Nguyen H.D."/>
            <person name="Samba Siva P."/>
            <person name="Cullis J."/>
            <person name="Levesque C.A."/>
            <person name="Hambleton S."/>
        </authorList>
    </citation>
    <scope>NUCLEOTIDE SEQUENCE</scope>
    <source>
        <strain evidence="14">DAOMC 236416</strain>
    </source>
</reference>
<dbReference type="InterPro" id="IPR010490">
    <property type="entry name" value="COG6"/>
</dbReference>
<dbReference type="Proteomes" id="UP000077521">
    <property type="component" value="Unassembled WGS sequence"/>
</dbReference>
<comment type="subunit">
    <text evidence="10">Component of the conserved oligomeric Golgi complex.</text>
</comment>
<dbReference type="SMART" id="SM01087">
    <property type="entry name" value="COG6"/>
    <property type="match status" value="1"/>
</dbReference>
<dbReference type="GO" id="GO:0015031">
    <property type="term" value="P:protein transport"/>
    <property type="evidence" value="ECO:0007669"/>
    <property type="project" value="UniProtKB-KW"/>
</dbReference>
<keyword evidence="4 10" id="KW-0813">Transport</keyword>
<comment type="subcellular location">
    <subcellularLocation>
        <location evidence="1 10">Golgi apparatus membrane</location>
        <topology evidence="1 10">Peripheral membrane protein</topology>
    </subcellularLocation>
</comment>
<dbReference type="InterPro" id="IPR048368">
    <property type="entry name" value="COG6_N"/>
</dbReference>
<dbReference type="PANTHER" id="PTHR21506:SF0">
    <property type="entry name" value="CONSERVED OLIGOMERIC GOLGI COMPLEX SUBUNIT 6"/>
    <property type="match status" value="1"/>
</dbReference>
<evidence type="ECO:0000256" key="8">
    <source>
        <dbReference type="ARBA" id="ARBA00031348"/>
    </source>
</evidence>
<evidence type="ECO:0000259" key="12">
    <source>
        <dbReference type="Pfam" id="PF06419"/>
    </source>
</evidence>
<gene>
    <name evidence="14" type="ORF">A4X13_0g1325</name>
</gene>
<feature type="domain" description="Conserved oligomeric complex COG6 N-terminal" evidence="12">
    <location>
        <begin position="52"/>
        <end position="156"/>
    </location>
</feature>
<evidence type="ECO:0000256" key="5">
    <source>
        <dbReference type="ARBA" id="ARBA00022927"/>
    </source>
</evidence>
<evidence type="ECO:0000256" key="10">
    <source>
        <dbReference type="RuleBase" id="RU365075"/>
    </source>
</evidence>